<keyword evidence="2" id="KW-1185">Reference proteome</keyword>
<reference evidence="1" key="1">
    <citation type="submission" date="2020-05" db="EMBL/GenBank/DDBJ databases">
        <title>WGS assembly of Panicum virgatum.</title>
        <authorList>
            <person name="Lovell J.T."/>
            <person name="Jenkins J."/>
            <person name="Shu S."/>
            <person name="Juenger T.E."/>
            <person name="Schmutz J."/>
        </authorList>
    </citation>
    <scope>NUCLEOTIDE SEQUENCE</scope>
    <source>
        <strain evidence="1">AP13</strain>
    </source>
</reference>
<evidence type="ECO:0000313" key="1">
    <source>
        <dbReference type="EMBL" id="KAG2624950.1"/>
    </source>
</evidence>
<organism evidence="1 2">
    <name type="scientific">Panicum virgatum</name>
    <name type="common">Blackwell switchgrass</name>
    <dbReference type="NCBI Taxonomy" id="38727"/>
    <lineage>
        <taxon>Eukaryota</taxon>
        <taxon>Viridiplantae</taxon>
        <taxon>Streptophyta</taxon>
        <taxon>Embryophyta</taxon>
        <taxon>Tracheophyta</taxon>
        <taxon>Spermatophyta</taxon>
        <taxon>Magnoliopsida</taxon>
        <taxon>Liliopsida</taxon>
        <taxon>Poales</taxon>
        <taxon>Poaceae</taxon>
        <taxon>PACMAD clade</taxon>
        <taxon>Panicoideae</taxon>
        <taxon>Panicodae</taxon>
        <taxon>Paniceae</taxon>
        <taxon>Panicinae</taxon>
        <taxon>Panicum</taxon>
        <taxon>Panicum sect. Hiantes</taxon>
    </lineage>
</organism>
<proteinExistence type="predicted"/>
<sequence length="122" mass="13157">MRRGQIQYRARPSSSSMAVSLSLRAAAAGSFAPDGPSRSVGETSSLVLRWARRLMEWVHLLRYCRRQQHEACFPDGACLGETASSSWNKVLQTSLSFVGVCSGAGVGSVRSYIGVVVACWSS</sequence>
<comment type="caution">
    <text evidence="1">The sequence shown here is derived from an EMBL/GenBank/DDBJ whole genome shotgun (WGS) entry which is preliminary data.</text>
</comment>
<dbReference type="AlphaFoldDB" id="A0A8T0UQI4"/>
<dbReference type="EMBL" id="CM029041">
    <property type="protein sequence ID" value="KAG2624950.1"/>
    <property type="molecule type" value="Genomic_DNA"/>
</dbReference>
<gene>
    <name evidence="1" type="ORF">PVAP13_3KG183200</name>
</gene>
<protein>
    <submittedName>
        <fullName evidence="1">Uncharacterized protein</fullName>
    </submittedName>
</protein>
<dbReference type="Proteomes" id="UP000823388">
    <property type="component" value="Chromosome 3K"/>
</dbReference>
<evidence type="ECO:0000313" key="2">
    <source>
        <dbReference type="Proteomes" id="UP000823388"/>
    </source>
</evidence>
<accession>A0A8T0UQI4</accession>
<name>A0A8T0UQI4_PANVG</name>